<evidence type="ECO:0000313" key="2">
    <source>
        <dbReference type="EMBL" id="XCH72572.1"/>
    </source>
</evidence>
<dbReference type="Gene3D" id="2.30.110.10">
    <property type="entry name" value="Electron Transport, Fmn-binding Protein, Chain A"/>
    <property type="match status" value="1"/>
</dbReference>
<gene>
    <name evidence="2" type="ORF">ABUL08_19890</name>
    <name evidence="1" type="ORF">VK199_19820</name>
</gene>
<dbReference type="InterPro" id="IPR012349">
    <property type="entry name" value="Split_barrel_FMN-bd"/>
</dbReference>
<dbReference type="EMBL" id="CP159342">
    <property type="protein sequence ID" value="XCH72572.1"/>
    <property type="molecule type" value="Genomic_DNA"/>
</dbReference>
<reference evidence="2" key="2">
    <citation type="submission" date="2024-06" db="EMBL/GenBank/DDBJ databases">
        <title>Micromonospora mangrovi CCTCC AA 2012012 genome sequences.</title>
        <authorList>
            <person name="Gao J."/>
        </authorList>
    </citation>
    <scope>NUCLEOTIDE SEQUENCE</scope>
    <source>
        <strain evidence="2">CCTCC AA 2012012</strain>
    </source>
</reference>
<dbReference type="EMBL" id="CP157762">
    <property type="protein sequence ID" value="XBP91874.1"/>
    <property type="molecule type" value="Genomic_DNA"/>
</dbReference>
<evidence type="ECO:0008006" key="3">
    <source>
        <dbReference type="Google" id="ProtNLM"/>
    </source>
</evidence>
<sequence>MTAPAIVRPIPAPVPEGQDAQLRERLAGPAPGPMGERLVLLHFRGRRTGRDLEVIAGLHRLGDGLFIATGSRWRHNFAGGAHAAMTWRGRRRPVELRLVDSFDRTVAGYTHLINEYGRAGAERRLGITINVDRAPTDEEVRDAVRRCGLSLVEVRLEEESV</sequence>
<reference evidence="1" key="1">
    <citation type="submission" date="2024-01" db="EMBL/GenBank/DDBJ databases">
        <title>The genome sequence of Micromonospora mangrovi CCTCC AA 2012012.</title>
        <authorList>
            <person name="Gao J."/>
        </authorList>
    </citation>
    <scope>NUCLEOTIDE SEQUENCE</scope>
    <source>
        <strain evidence="1">CCTCC AA 2012012</strain>
    </source>
</reference>
<dbReference type="InterPro" id="IPR016791">
    <property type="entry name" value="Polyketide_synth_GrhN/RubW_prd"/>
</dbReference>
<evidence type="ECO:0000313" key="1">
    <source>
        <dbReference type="EMBL" id="XBP91874.1"/>
    </source>
</evidence>
<accession>A0AAU7M307</accession>
<name>A0AAU7M307_9ACTN</name>
<protein>
    <recommendedName>
        <fullName evidence="3">GIY-YIG nuclease family protein</fullName>
    </recommendedName>
</protein>
<proteinExistence type="predicted"/>
<dbReference type="PIRSF" id="PIRSF021513">
    <property type="entry name" value="GrhN_RubW_prd"/>
    <property type="match status" value="1"/>
</dbReference>
<dbReference type="RefSeq" id="WP_350931429.1">
    <property type="nucleotide sequence ID" value="NZ_CP157762.1"/>
</dbReference>
<organism evidence="1">
    <name type="scientific">Micromonospora sp. CCTCC AA 2012012</name>
    <dbReference type="NCBI Taxonomy" id="3111921"/>
    <lineage>
        <taxon>Bacteria</taxon>
        <taxon>Bacillati</taxon>
        <taxon>Actinomycetota</taxon>
        <taxon>Actinomycetes</taxon>
        <taxon>Micromonosporales</taxon>
        <taxon>Micromonosporaceae</taxon>
        <taxon>Micromonospora</taxon>
    </lineage>
</organism>
<dbReference type="AlphaFoldDB" id="A0AAU7M307"/>